<dbReference type="STRING" id="1176587.A8C56_02055"/>
<evidence type="ECO:0000256" key="1">
    <source>
        <dbReference type="SAM" id="Coils"/>
    </source>
</evidence>
<feature type="coiled-coil region" evidence="1">
    <location>
        <begin position="133"/>
        <end position="185"/>
    </location>
</feature>
<dbReference type="EMBL" id="CP015772">
    <property type="protein sequence ID" value="ANH79919.1"/>
    <property type="molecule type" value="Genomic_DNA"/>
</dbReference>
<dbReference type="Pfam" id="PF10543">
    <property type="entry name" value="ORF6N"/>
    <property type="match status" value="1"/>
</dbReference>
<proteinExistence type="predicted"/>
<name>A0A1A9HYM9_9BACT</name>
<dbReference type="OrthoDB" id="9816206at2"/>
<evidence type="ECO:0000313" key="4">
    <source>
        <dbReference type="Proteomes" id="UP000077667"/>
    </source>
</evidence>
<dbReference type="KEGG" id="nia:A8C56_02055"/>
<evidence type="ECO:0000259" key="2">
    <source>
        <dbReference type="Pfam" id="PF10543"/>
    </source>
</evidence>
<dbReference type="Proteomes" id="UP000077667">
    <property type="component" value="Chromosome"/>
</dbReference>
<dbReference type="RefSeq" id="WP_067751371.1">
    <property type="nucleotide sequence ID" value="NZ_CP015772.1"/>
</dbReference>
<evidence type="ECO:0000313" key="3">
    <source>
        <dbReference type="EMBL" id="ANH79919.1"/>
    </source>
</evidence>
<dbReference type="AlphaFoldDB" id="A0A1A9HYM9"/>
<sequence length="191" mass="22430">MQIIRSIQNRIYEIRGERVLLDFDLAALYEVETKAFNQAVKRNIKRFPKDFMFQLTRQEWTNIKPEVNVAYIESIDNQNTTGNRSQFVTGSQRHRSTLPYAFTEQGVAMLSGILNSDRAIQMNIAIMRAFVEVRKILLQQNDIKEQIKELKERVGGHDVQLSHIYDALENLLDEKAAERKWENRERIGFKK</sequence>
<gene>
    <name evidence="3" type="ORF">A8C56_02055</name>
</gene>
<dbReference type="GO" id="GO:0003677">
    <property type="term" value="F:DNA binding"/>
    <property type="evidence" value="ECO:0007669"/>
    <property type="project" value="UniProtKB-KW"/>
</dbReference>
<keyword evidence="3" id="KW-0238">DNA-binding</keyword>
<accession>A0A1A9HYM9</accession>
<organism evidence="3 4">
    <name type="scientific">Niabella ginsenosidivorans</name>
    <dbReference type="NCBI Taxonomy" id="1176587"/>
    <lineage>
        <taxon>Bacteria</taxon>
        <taxon>Pseudomonadati</taxon>
        <taxon>Bacteroidota</taxon>
        <taxon>Chitinophagia</taxon>
        <taxon>Chitinophagales</taxon>
        <taxon>Chitinophagaceae</taxon>
        <taxon>Niabella</taxon>
    </lineage>
</organism>
<reference evidence="3 4" key="1">
    <citation type="submission" date="2016-05" db="EMBL/GenBank/DDBJ databases">
        <title>Niabella ginsenosidivorans BS26 whole genome sequencing.</title>
        <authorList>
            <person name="Im W.T."/>
            <person name="Siddiqi M.Z."/>
        </authorList>
    </citation>
    <scope>NUCLEOTIDE SEQUENCE [LARGE SCALE GENOMIC DNA]</scope>
    <source>
        <strain evidence="3 4">BS26</strain>
    </source>
</reference>
<feature type="domain" description="KilA-N DNA-binding" evidence="2">
    <location>
        <begin position="9"/>
        <end position="113"/>
    </location>
</feature>
<dbReference type="InterPro" id="IPR018873">
    <property type="entry name" value="KilA-N_DNA-bd_domain"/>
</dbReference>
<keyword evidence="1" id="KW-0175">Coiled coil</keyword>
<protein>
    <submittedName>
        <fullName evidence="3">DNA-binding protein</fullName>
    </submittedName>
</protein>
<keyword evidence="4" id="KW-1185">Reference proteome</keyword>